<evidence type="ECO:0000256" key="2">
    <source>
        <dbReference type="ARBA" id="ARBA00023015"/>
    </source>
</evidence>
<name>A0ABU0BDW8_9HYPH</name>
<dbReference type="EMBL" id="JAUSUI010000005">
    <property type="protein sequence ID" value="MDQ0303506.1"/>
    <property type="molecule type" value="Genomic_DNA"/>
</dbReference>
<sequence length="310" mass="34021">MSALNRSLVSNVMSSLNYNHLRYFWAVAHDGHLTRTAERLNLTQSALSVQIRKLEERLGHALFERRGRQLHLTEAGKIVLDHADAIFATGDELLGTLRQTGAARQALRVGSLATLSRNFQMEFLRPVLGRTDIDLVLRSGSAGELLRALEALNLDVVLLNQAPAGDALTPFVTHRLAERPVSLVGTPDRLGHAASFAERLRRHPIILPTVDSPVRIGFDAFADRLGVRPQIVAEVEDMAMMRLLAREDIGLAVLPPIVVKDEIAAGMLVEGDQLPGIVETFHAVTMARRFPNPLVRLLLQPAHMPAPSGI</sequence>
<dbReference type="InterPro" id="IPR036390">
    <property type="entry name" value="WH_DNA-bd_sf"/>
</dbReference>
<comment type="similarity">
    <text evidence="1">Belongs to the LysR transcriptional regulatory family.</text>
</comment>
<evidence type="ECO:0000256" key="1">
    <source>
        <dbReference type="ARBA" id="ARBA00009437"/>
    </source>
</evidence>
<dbReference type="Proteomes" id="UP001224682">
    <property type="component" value="Unassembled WGS sequence"/>
</dbReference>
<dbReference type="Gene3D" id="1.10.10.10">
    <property type="entry name" value="Winged helix-like DNA-binding domain superfamily/Winged helix DNA-binding domain"/>
    <property type="match status" value="1"/>
</dbReference>
<dbReference type="PANTHER" id="PTHR30126:SF98">
    <property type="entry name" value="HTH-TYPE TRANSCRIPTIONAL ACTIVATOR BAUR"/>
    <property type="match status" value="1"/>
</dbReference>
<keyword evidence="7" id="KW-1185">Reference proteome</keyword>
<dbReference type="PANTHER" id="PTHR30126">
    <property type="entry name" value="HTH-TYPE TRANSCRIPTIONAL REGULATOR"/>
    <property type="match status" value="1"/>
</dbReference>
<dbReference type="SUPFAM" id="SSF46785">
    <property type="entry name" value="Winged helix' DNA-binding domain"/>
    <property type="match status" value="1"/>
</dbReference>
<keyword evidence="3" id="KW-0238">DNA-binding</keyword>
<evidence type="ECO:0000259" key="5">
    <source>
        <dbReference type="PROSITE" id="PS50931"/>
    </source>
</evidence>
<dbReference type="SUPFAM" id="SSF53850">
    <property type="entry name" value="Periplasmic binding protein-like II"/>
    <property type="match status" value="1"/>
</dbReference>
<dbReference type="InterPro" id="IPR005119">
    <property type="entry name" value="LysR_subst-bd"/>
</dbReference>
<keyword evidence="4" id="KW-0804">Transcription</keyword>
<accession>A0ABU0BDW8</accession>
<dbReference type="PRINTS" id="PR00039">
    <property type="entry name" value="HTHLYSR"/>
</dbReference>
<reference evidence="6 7" key="1">
    <citation type="submission" date="2023-07" db="EMBL/GenBank/DDBJ databases">
        <title>Genomic Encyclopedia of Type Strains, Phase IV (KMG-IV): sequencing the most valuable type-strain genomes for metagenomic binning, comparative biology and taxonomic classification.</title>
        <authorList>
            <person name="Goeker M."/>
        </authorList>
    </citation>
    <scope>NUCLEOTIDE SEQUENCE [LARGE SCALE GENOMIC DNA]</scope>
    <source>
        <strain evidence="6 7">DSM 2457</strain>
    </source>
</reference>
<organism evidence="6 7">
    <name type="scientific">Ancylobacter polymorphus</name>
    <dbReference type="NCBI Taxonomy" id="223390"/>
    <lineage>
        <taxon>Bacteria</taxon>
        <taxon>Pseudomonadati</taxon>
        <taxon>Pseudomonadota</taxon>
        <taxon>Alphaproteobacteria</taxon>
        <taxon>Hyphomicrobiales</taxon>
        <taxon>Xanthobacteraceae</taxon>
        <taxon>Ancylobacter</taxon>
    </lineage>
</organism>
<evidence type="ECO:0000313" key="6">
    <source>
        <dbReference type="EMBL" id="MDQ0303506.1"/>
    </source>
</evidence>
<dbReference type="Gene3D" id="3.40.190.290">
    <property type="match status" value="1"/>
</dbReference>
<dbReference type="Pfam" id="PF00126">
    <property type="entry name" value="HTH_1"/>
    <property type="match status" value="1"/>
</dbReference>
<evidence type="ECO:0000313" key="7">
    <source>
        <dbReference type="Proteomes" id="UP001224682"/>
    </source>
</evidence>
<dbReference type="InterPro" id="IPR000847">
    <property type="entry name" value="LysR_HTH_N"/>
</dbReference>
<evidence type="ECO:0000256" key="4">
    <source>
        <dbReference type="ARBA" id="ARBA00023163"/>
    </source>
</evidence>
<evidence type="ECO:0000256" key="3">
    <source>
        <dbReference type="ARBA" id="ARBA00023125"/>
    </source>
</evidence>
<dbReference type="PROSITE" id="PS50931">
    <property type="entry name" value="HTH_LYSR"/>
    <property type="match status" value="1"/>
</dbReference>
<comment type="caution">
    <text evidence="6">The sequence shown here is derived from an EMBL/GenBank/DDBJ whole genome shotgun (WGS) entry which is preliminary data.</text>
</comment>
<protein>
    <submittedName>
        <fullName evidence="6">LysR family transcriptional activator of nhaA</fullName>
    </submittedName>
</protein>
<gene>
    <name evidence="6" type="ORF">J2S75_002540</name>
</gene>
<dbReference type="InterPro" id="IPR036388">
    <property type="entry name" value="WH-like_DNA-bd_sf"/>
</dbReference>
<dbReference type="Pfam" id="PF03466">
    <property type="entry name" value="LysR_substrate"/>
    <property type="match status" value="1"/>
</dbReference>
<dbReference type="CDD" id="cd05466">
    <property type="entry name" value="PBP2_LTTR_substrate"/>
    <property type="match status" value="1"/>
</dbReference>
<keyword evidence="2" id="KW-0805">Transcription regulation</keyword>
<proteinExistence type="inferred from homology"/>
<feature type="domain" description="HTH lysR-type" evidence="5">
    <location>
        <begin position="16"/>
        <end position="73"/>
    </location>
</feature>